<dbReference type="OrthoDB" id="593669at2759"/>
<evidence type="ECO:0000256" key="1">
    <source>
        <dbReference type="ARBA" id="ARBA00004123"/>
    </source>
</evidence>
<evidence type="ECO:0000256" key="2">
    <source>
        <dbReference type="ARBA" id="ARBA00023015"/>
    </source>
</evidence>
<sequence length="496" mass="56278">MQTNMSYSCYFLQSENLNNNYPLLHNSEHYCTLESSSTNQNSPSSLSFSPEITPMLKQDRVEHDNESCLTHDQDDLSNKLRELESAMLGSDADILNTYGAAMIPQEYDSFLRWGKMMEVISRGDLKEMLCACAKAMSENDMETTEWLISELQKMVSISGDPVQRLGAYMLEALVARLATSGSTIYNALRCKEPTGNELLSYMHMLYEICPYLKFGYLSANGSIAEAMKDENEVHIIDFQINQGVQWISLIKALAARPNGSPKIRITCFDDSTSAFARGGGLNIVGERLSRIANSCKVQFEFHALEVSPSEVKLDDLDIRPGESIAVNFAMMLHHLPDESVDSRINHRNRLLRLAKFLSPKVVTLVEQDSNTSNLPFFPRFVETMNYYLAVFESIDAALPRDHKERINVEQHCLAREVVNLIACEGAERVERHEALKKWRLRFERAGFSPYPLSSYVNSLIRQLQESYPGQYTLEERDGALLLGWKNQSLIVSCAWR</sequence>
<keyword evidence="2" id="KW-0805">Transcription regulation</keyword>
<protein>
    <submittedName>
        <fullName evidence="7">Scarecrow-like protein 21 isoform X1</fullName>
    </submittedName>
</protein>
<keyword evidence="4" id="KW-0539">Nucleus</keyword>
<accession>A0A6P4DRV9</accession>
<reference evidence="7" key="2">
    <citation type="submission" date="2025-08" db="UniProtKB">
        <authorList>
            <consortium name="RefSeq"/>
        </authorList>
    </citation>
    <scope>IDENTIFICATION</scope>
    <source>
        <tissue evidence="7">Whole plant</tissue>
    </source>
</reference>
<organism evidence="6 7">
    <name type="scientific">Arachis duranensis</name>
    <name type="common">Wild peanut</name>
    <dbReference type="NCBI Taxonomy" id="130453"/>
    <lineage>
        <taxon>Eukaryota</taxon>
        <taxon>Viridiplantae</taxon>
        <taxon>Streptophyta</taxon>
        <taxon>Embryophyta</taxon>
        <taxon>Tracheophyta</taxon>
        <taxon>Spermatophyta</taxon>
        <taxon>Magnoliopsida</taxon>
        <taxon>eudicotyledons</taxon>
        <taxon>Gunneridae</taxon>
        <taxon>Pentapetalae</taxon>
        <taxon>rosids</taxon>
        <taxon>fabids</taxon>
        <taxon>Fabales</taxon>
        <taxon>Fabaceae</taxon>
        <taxon>Papilionoideae</taxon>
        <taxon>50 kb inversion clade</taxon>
        <taxon>dalbergioids sensu lato</taxon>
        <taxon>Dalbergieae</taxon>
        <taxon>Pterocarpus clade</taxon>
        <taxon>Arachis</taxon>
    </lineage>
</organism>
<evidence type="ECO:0000256" key="4">
    <source>
        <dbReference type="ARBA" id="ARBA00023242"/>
    </source>
</evidence>
<evidence type="ECO:0000313" key="6">
    <source>
        <dbReference type="Proteomes" id="UP000515211"/>
    </source>
</evidence>
<comment type="subcellular location">
    <subcellularLocation>
        <location evidence="1">Nucleus</location>
    </subcellularLocation>
</comment>
<reference evidence="6" key="1">
    <citation type="journal article" date="2016" name="Nat. Genet.">
        <title>The genome sequences of Arachis duranensis and Arachis ipaensis, the diploid ancestors of cultivated peanut.</title>
        <authorList>
            <person name="Bertioli D.J."/>
            <person name="Cannon S.B."/>
            <person name="Froenicke L."/>
            <person name="Huang G."/>
            <person name="Farmer A.D."/>
            <person name="Cannon E.K."/>
            <person name="Liu X."/>
            <person name="Gao D."/>
            <person name="Clevenger J."/>
            <person name="Dash S."/>
            <person name="Ren L."/>
            <person name="Moretzsohn M.C."/>
            <person name="Shirasawa K."/>
            <person name="Huang W."/>
            <person name="Vidigal B."/>
            <person name="Abernathy B."/>
            <person name="Chu Y."/>
            <person name="Niederhuth C.E."/>
            <person name="Umale P."/>
            <person name="Araujo A.C."/>
            <person name="Kozik A."/>
            <person name="Kim K.D."/>
            <person name="Burow M.D."/>
            <person name="Varshney R.K."/>
            <person name="Wang X."/>
            <person name="Zhang X."/>
            <person name="Barkley N."/>
            <person name="Guimaraes P.M."/>
            <person name="Isobe S."/>
            <person name="Guo B."/>
            <person name="Liao B."/>
            <person name="Stalker H.T."/>
            <person name="Schmitz R.J."/>
            <person name="Scheffler B.E."/>
            <person name="Leal-Bertioli S.C."/>
            <person name="Xun X."/>
            <person name="Jackson S.A."/>
            <person name="Michelmore R."/>
            <person name="Ozias-Akins P."/>
        </authorList>
    </citation>
    <scope>NUCLEOTIDE SEQUENCE [LARGE SCALE GENOMIC DNA]</scope>
    <source>
        <strain evidence="6">cv. V14167</strain>
    </source>
</reference>
<evidence type="ECO:0000313" key="7">
    <source>
        <dbReference type="RefSeq" id="XP_015972996.1"/>
    </source>
</evidence>
<feature type="region of interest" description="Leucine repeat II (LRII)" evidence="5">
    <location>
        <begin position="283"/>
        <end position="315"/>
    </location>
</feature>
<dbReference type="Pfam" id="PF03514">
    <property type="entry name" value="GRAS"/>
    <property type="match status" value="1"/>
</dbReference>
<gene>
    <name evidence="7" type="primary">LOC107496289</name>
</gene>
<name>A0A6P4DRV9_ARADU</name>
<evidence type="ECO:0000256" key="3">
    <source>
        <dbReference type="ARBA" id="ARBA00023163"/>
    </source>
</evidence>
<feature type="region of interest" description="VHIID" evidence="5">
    <location>
        <begin position="202"/>
        <end position="267"/>
    </location>
</feature>
<feature type="region of interest" description="Leucine repeat I (LRI)" evidence="5">
    <location>
        <begin position="123"/>
        <end position="183"/>
    </location>
</feature>
<feature type="region of interest" description="SAW" evidence="5">
    <location>
        <begin position="422"/>
        <end position="496"/>
    </location>
</feature>
<dbReference type="Proteomes" id="UP000515211">
    <property type="component" value="Chromosome 7"/>
</dbReference>
<keyword evidence="3" id="KW-0804">Transcription</keyword>
<dbReference type="AlphaFoldDB" id="A0A6P4DRV9"/>
<feature type="short sequence motif" description="VHIID" evidence="5">
    <location>
        <begin position="233"/>
        <end position="237"/>
    </location>
</feature>
<dbReference type="RefSeq" id="XP_015972996.1">
    <property type="nucleotide sequence ID" value="XM_016117510.3"/>
</dbReference>
<dbReference type="KEGG" id="adu:107496289"/>
<dbReference type="GO" id="GO:0005634">
    <property type="term" value="C:nucleus"/>
    <property type="evidence" value="ECO:0007669"/>
    <property type="project" value="UniProtKB-SubCell"/>
</dbReference>
<keyword evidence="6" id="KW-1185">Reference proteome</keyword>
<comment type="similarity">
    <text evidence="5">Belongs to the GRAS family.</text>
</comment>
<proteinExistence type="inferred from homology"/>
<dbReference type="GeneID" id="107496289"/>
<dbReference type="InterPro" id="IPR005202">
    <property type="entry name" value="TF_GRAS"/>
</dbReference>
<comment type="caution">
    <text evidence="5">Lacks conserved residue(s) required for the propagation of feature annotation.</text>
</comment>
<dbReference type="PROSITE" id="PS50985">
    <property type="entry name" value="GRAS"/>
    <property type="match status" value="1"/>
</dbReference>
<dbReference type="PANTHER" id="PTHR31636">
    <property type="entry name" value="OSJNBA0084A10.13 PROTEIN-RELATED"/>
    <property type="match status" value="1"/>
</dbReference>
<evidence type="ECO:0000256" key="5">
    <source>
        <dbReference type="PROSITE-ProRule" id="PRU01191"/>
    </source>
</evidence>